<dbReference type="EMBL" id="DYTV01000100">
    <property type="protein sequence ID" value="HJH11543.1"/>
    <property type="molecule type" value="Genomic_DNA"/>
</dbReference>
<protein>
    <submittedName>
        <fullName evidence="4">EAL domain-containing protein</fullName>
    </submittedName>
</protein>
<dbReference type="Pfam" id="PF13426">
    <property type="entry name" value="PAS_9"/>
    <property type="match status" value="2"/>
</dbReference>
<dbReference type="SMART" id="SM00267">
    <property type="entry name" value="GGDEF"/>
    <property type="match status" value="1"/>
</dbReference>
<dbReference type="InterPro" id="IPR035965">
    <property type="entry name" value="PAS-like_dom_sf"/>
</dbReference>
<evidence type="ECO:0000259" key="3">
    <source>
        <dbReference type="PROSITE" id="PS50887"/>
    </source>
</evidence>
<dbReference type="PANTHER" id="PTHR44757">
    <property type="entry name" value="DIGUANYLATE CYCLASE DGCP"/>
    <property type="match status" value="1"/>
</dbReference>
<dbReference type="InterPro" id="IPR000160">
    <property type="entry name" value="GGDEF_dom"/>
</dbReference>
<dbReference type="CDD" id="cd01948">
    <property type="entry name" value="EAL"/>
    <property type="match status" value="1"/>
</dbReference>
<organism evidence="4 5">
    <name type="scientific">Metalysinibacillus jejuensis</name>
    <dbReference type="NCBI Taxonomy" id="914327"/>
    <lineage>
        <taxon>Bacteria</taxon>
        <taxon>Bacillati</taxon>
        <taxon>Bacillota</taxon>
        <taxon>Bacilli</taxon>
        <taxon>Bacillales</taxon>
        <taxon>Caryophanaceae</taxon>
        <taxon>Metalysinibacillus</taxon>
    </lineage>
</organism>
<dbReference type="PROSITE" id="PS50887">
    <property type="entry name" value="GGDEF"/>
    <property type="match status" value="1"/>
</dbReference>
<dbReference type="AlphaFoldDB" id="A0A921ND92"/>
<evidence type="ECO:0000259" key="1">
    <source>
        <dbReference type="PROSITE" id="PS50113"/>
    </source>
</evidence>
<dbReference type="InterPro" id="IPR052155">
    <property type="entry name" value="Biofilm_reg_signaling"/>
</dbReference>
<evidence type="ECO:0000313" key="4">
    <source>
        <dbReference type="EMBL" id="HJH11543.1"/>
    </source>
</evidence>
<dbReference type="Proteomes" id="UP000700212">
    <property type="component" value="Unassembled WGS sequence"/>
</dbReference>
<dbReference type="PROSITE" id="PS50883">
    <property type="entry name" value="EAL"/>
    <property type="match status" value="1"/>
</dbReference>
<dbReference type="InterPro" id="IPR001633">
    <property type="entry name" value="EAL_dom"/>
</dbReference>
<accession>A0A921ND92</accession>
<dbReference type="SUPFAM" id="SSF141868">
    <property type="entry name" value="EAL domain-like"/>
    <property type="match status" value="1"/>
</dbReference>
<dbReference type="InterPro" id="IPR035919">
    <property type="entry name" value="EAL_sf"/>
</dbReference>
<sequence>MSKNQKNNIIDAEYAELLPFPTFIINEEGTITQWSTTAEIAFDTSQEAIIDQSMTVLANYFTDTFPFKTLQELSNKPKASQLIEISVKTKDGSSMRADFVTQPCTYQGQKSLLCAVVFEDTNVNGAVLLKELVDMRLALDETQMLVTLDHEGFILAANDNFLRASAWTPKRIIGKSFWQLFPDKTHGNTIPEQIWRSLQQGNVWHGEAEQLTKNGSTYWTALTAIPTYCPIRKTSRFILLCQDISHTKNELTKLQKYAYVDAETGLHNSYWLEDEITKLVKEQREFSFVYLSIDKFYTIKELHSSELQESLGSLFKQRLETYFQDSTIVRINEIDFALLTSLSDWFIEGFLHYLEKNPIYYERVALPISISGGITRFPSAFTTYTQLMKTSTATVAKVRSEGGNKIVSLTPAHHRQLNRKSLLETRLLKALDEKNLQVLYQPQIDGKTNAIVGVEAFVRWHDEVVGTVSPGELIPLAEETGLIHQIGLFVLREACLQAVKWSEAGTPIKVSVNSSVREFRDKNMASSVMKILQETQCPPTLLYFEITEKFALEAEFASSIQTQLEQLEQLGVSFVLDDFGTGYGSFRYMQILPITSVKVDETFIHATHKSPKTKRLVHSMVQLGKNLGLTVVAEGVETKEQWHYLASIDCDIIQGYIISKPVTANAISEKLHNA</sequence>
<dbReference type="Pfam" id="PF00563">
    <property type="entry name" value="EAL"/>
    <property type="match status" value="1"/>
</dbReference>
<dbReference type="SUPFAM" id="SSF55785">
    <property type="entry name" value="PYP-like sensor domain (PAS domain)"/>
    <property type="match status" value="2"/>
</dbReference>
<dbReference type="NCBIfam" id="TIGR00229">
    <property type="entry name" value="sensory_box"/>
    <property type="match status" value="1"/>
</dbReference>
<name>A0A921ND92_9BACL</name>
<dbReference type="InterPro" id="IPR043128">
    <property type="entry name" value="Rev_trsase/Diguanyl_cyclase"/>
</dbReference>
<evidence type="ECO:0000313" key="5">
    <source>
        <dbReference type="Proteomes" id="UP000700212"/>
    </source>
</evidence>
<feature type="domain" description="GGDEF" evidence="3">
    <location>
        <begin position="284"/>
        <end position="411"/>
    </location>
</feature>
<feature type="domain" description="EAL" evidence="2">
    <location>
        <begin position="420"/>
        <end position="674"/>
    </location>
</feature>
<dbReference type="SMART" id="SM00052">
    <property type="entry name" value="EAL"/>
    <property type="match status" value="1"/>
</dbReference>
<proteinExistence type="predicted"/>
<dbReference type="SUPFAM" id="SSF55073">
    <property type="entry name" value="Nucleotide cyclase"/>
    <property type="match status" value="1"/>
</dbReference>
<evidence type="ECO:0000259" key="2">
    <source>
        <dbReference type="PROSITE" id="PS50883"/>
    </source>
</evidence>
<reference evidence="4" key="2">
    <citation type="submission" date="2021-09" db="EMBL/GenBank/DDBJ databases">
        <authorList>
            <person name="Gilroy R."/>
        </authorList>
    </citation>
    <scope>NUCLEOTIDE SEQUENCE</scope>
    <source>
        <strain evidence="4">CHK160-4876</strain>
    </source>
</reference>
<reference evidence="4" key="1">
    <citation type="journal article" date="2021" name="PeerJ">
        <title>Extensive microbial diversity within the chicken gut microbiome revealed by metagenomics and culture.</title>
        <authorList>
            <person name="Gilroy R."/>
            <person name="Ravi A."/>
            <person name="Getino M."/>
            <person name="Pursley I."/>
            <person name="Horton D.L."/>
            <person name="Alikhan N.F."/>
            <person name="Baker D."/>
            <person name="Gharbi K."/>
            <person name="Hall N."/>
            <person name="Watson M."/>
            <person name="Adriaenssens E.M."/>
            <person name="Foster-Nyarko E."/>
            <person name="Jarju S."/>
            <person name="Secka A."/>
            <person name="Antonio M."/>
            <person name="Oren A."/>
            <person name="Chaudhuri R.R."/>
            <person name="La Ragione R."/>
            <person name="Hildebrand F."/>
            <person name="Pallen M.J."/>
        </authorList>
    </citation>
    <scope>NUCLEOTIDE SEQUENCE</scope>
    <source>
        <strain evidence="4">CHK160-4876</strain>
    </source>
</reference>
<dbReference type="CDD" id="cd00130">
    <property type="entry name" value="PAS"/>
    <property type="match status" value="2"/>
</dbReference>
<dbReference type="InterPro" id="IPR000700">
    <property type="entry name" value="PAS-assoc_C"/>
</dbReference>
<dbReference type="InterPro" id="IPR000014">
    <property type="entry name" value="PAS"/>
</dbReference>
<dbReference type="PANTHER" id="PTHR44757:SF2">
    <property type="entry name" value="BIOFILM ARCHITECTURE MAINTENANCE PROTEIN MBAA"/>
    <property type="match status" value="1"/>
</dbReference>
<dbReference type="SMART" id="SM00091">
    <property type="entry name" value="PAS"/>
    <property type="match status" value="2"/>
</dbReference>
<dbReference type="Gene3D" id="3.30.70.270">
    <property type="match status" value="1"/>
</dbReference>
<dbReference type="Gene3D" id="3.30.450.20">
    <property type="entry name" value="PAS domain"/>
    <property type="match status" value="2"/>
</dbReference>
<gene>
    <name evidence="4" type="ORF">K8V30_07685</name>
</gene>
<dbReference type="Gene3D" id="3.20.20.450">
    <property type="entry name" value="EAL domain"/>
    <property type="match status" value="1"/>
</dbReference>
<dbReference type="PROSITE" id="PS50113">
    <property type="entry name" value="PAC"/>
    <property type="match status" value="1"/>
</dbReference>
<dbReference type="InterPro" id="IPR029787">
    <property type="entry name" value="Nucleotide_cyclase"/>
</dbReference>
<feature type="domain" description="PAC" evidence="1">
    <location>
        <begin position="204"/>
        <end position="256"/>
    </location>
</feature>
<comment type="caution">
    <text evidence="4">The sequence shown here is derived from an EMBL/GenBank/DDBJ whole genome shotgun (WGS) entry which is preliminary data.</text>
</comment>